<dbReference type="CDD" id="cd00130">
    <property type="entry name" value="PAS"/>
    <property type="match status" value="2"/>
</dbReference>
<evidence type="ECO:0000256" key="1">
    <source>
        <dbReference type="ARBA" id="ARBA00022553"/>
    </source>
</evidence>
<dbReference type="PANTHER" id="PTHR43065">
    <property type="entry name" value="SENSOR HISTIDINE KINASE"/>
    <property type="match status" value="1"/>
</dbReference>
<dbReference type="Pfam" id="PF02518">
    <property type="entry name" value="HATPase_c"/>
    <property type="match status" value="1"/>
</dbReference>
<dbReference type="PROSITE" id="PS50112">
    <property type="entry name" value="PAS"/>
    <property type="match status" value="2"/>
</dbReference>
<feature type="coiled-coil region" evidence="7">
    <location>
        <begin position="7"/>
        <end position="51"/>
    </location>
</feature>
<dbReference type="SMART" id="SM00091">
    <property type="entry name" value="PAS"/>
    <property type="match status" value="2"/>
</dbReference>
<dbReference type="SUPFAM" id="SSF55874">
    <property type="entry name" value="ATPase domain of HSP90 chaperone/DNA topoisomerase II/histidine kinase"/>
    <property type="match status" value="1"/>
</dbReference>
<feature type="domain" description="PAS" evidence="8">
    <location>
        <begin position="165"/>
        <end position="210"/>
    </location>
</feature>
<dbReference type="NCBIfam" id="TIGR00229">
    <property type="entry name" value="sensory_box"/>
    <property type="match status" value="2"/>
</dbReference>
<keyword evidence="6" id="KW-0902">Two-component regulatory system</keyword>
<evidence type="ECO:0000256" key="6">
    <source>
        <dbReference type="ARBA" id="ARBA00023012"/>
    </source>
</evidence>
<dbReference type="Gene3D" id="3.30.450.20">
    <property type="entry name" value="PAS domain"/>
    <property type="match status" value="2"/>
</dbReference>
<feature type="domain" description="PAS" evidence="8">
    <location>
        <begin position="41"/>
        <end position="106"/>
    </location>
</feature>
<dbReference type="PANTHER" id="PTHR43065:SF23">
    <property type="entry name" value="SENSOR HISTIDINE KINASE PDTAS"/>
    <property type="match status" value="1"/>
</dbReference>
<keyword evidence="7" id="KW-0175">Coiled coil</keyword>
<dbReference type="Proteomes" id="UP000070560">
    <property type="component" value="Chromosome"/>
</dbReference>
<keyword evidence="1" id="KW-0597">Phosphoprotein</keyword>
<dbReference type="Pfam" id="PF00989">
    <property type="entry name" value="PAS"/>
    <property type="match status" value="1"/>
</dbReference>
<dbReference type="InterPro" id="IPR001610">
    <property type="entry name" value="PAC"/>
</dbReference>
<dbReference type="OrthoDB" id="5342753at2"/>
<dbReference type="InterPro" id="IPR011495">
    <property type="entry name" value="Sig_transdc_His_kin_sub2_dim/P"/>
</dbReference>
<keyword evidence="3" id="KW-0547">Nucleotide-binding</keyword>
<evidence type="ECO:0000259" key="9">
    <source>
        <dbReference type="PROSITE" id="PS50113"/>
    </source>
</evidence>
<evidence type="ECO:0000256" key="4">
    <source>
        <dbReference type="ARBA" id="ARBA00022777"/>
    </source>
</evidence>
<keyword evidence="2" id="KW-0808">Transferase</keyword>
<gene>
    <name evidence="10" type="ORF">HS1_000842</name>
</gene>
<feature type="coiled-coil region" evidence="7">
    <location>
        <begin position="277"/>
        <end position="304"/>
    </location>
</feature>
<sequence>MGESKTKAELISEIKKLRQRIAELEKREIEYEQIETKLRESEEKYRTLTESSLTGIFIHQDGKYIFVNDKFAEIHGYKPEELIGKDPLILIHPDDRKTLKQVSLKRQKGRVVSQRYEIRKIGKDGKTIWCETIATLIRYKGRPAIMGNVIDITQRKQVEENLRESEKIFKSISASAQDGIIMIDNGGNILYWNKAAQRIFGYTEKEAIGKEMHIFLVPKKYHKAYRKGFSKFKKTGHGPVIGKTLELSAIRKDGVKFPIELSVSAMRIRGKWHSIGIVRDITQRKQAEEQIKAALKEKEVLLREIHHRVKNNMQIVSSLLRLQSRYTKDKQILDIFKASQSRIESMAFIHEKLYQSKDLTRIDFTNYVNTLVRNLFTTYGVSTARIKLNIDIKHVSLPLDKAIPCGLIINELVSNSLKYAFPANKQGEIKIALHPTNENELELIVSDNGISMPEDIDFRNTESLGLHLVTILAKDQLRGKIKLNRTGGTEFKIKFKELDK</sequence>
<dbReference type="InterPro" id="IPR003594">
    <property type="entry name" value="HATPase_dom"/>
</dbReference>
<dbReference type="SMART" id="SM00086">
    <property type="entry name" value="PAC"/>
    <property type="match status" value="2"/>
</dbReference>
<dbReference type="EMBL" id="CP013015">
    <property type="protein sequence ID" value="AMM40646.1"/>
    <property type="molecule type" value="Genomic_DNA"/>
</dbReference>
<evidence type="ECO:0000256" key="7">
    <source>
        <dbReference type="SAM" id="Coils"/>
    </source>
</evidence>
<evidence type="ECO:0000313" key="11">
    <source>
        <dbReference type="Proteomes" id="UP000070560"/>
    </source>
</evidence>
<dbReference type="InterPro" id="IPR000700">
    <property type="entry name" value="PAS-assoc_C"/>
</dbReference>
<evidence type="ECO:0000256" key="3">
    <source>
        <dbReference type="ARBA" id="ARBA00022741"/>
    </source>
</evidence>
<feature type="domain" description="PAC" evidence="9">
    <location>
        <begin position="114"/>
        <end position="164"/>
    </location>
</feature>
<feature type="domain" description="PAC" evidence="9">
    <location>
        <begin position="243"/>
        <end position="293"/>
    </location>
</feature>
<dbReference type="InterPro" id="IPR000014">
    <property type="entry name" value="PAS"/>
</dbReference>
<evidence type="ECO:0000256" key="5">
    <source>
        <dbReference type="ARBA" id="ARBA00022840"/>
    </source>
</evidence>
<dbReference type="AlphaFoldDB" id="A0A7U4QJT4"/>
<dbReference type="Gene3D" id="3.30.565.10">
    <property type="entry name" value="Histidine kinase-like ATPase, C-terminal domain"/>
    <property type="match status" value="1"/>
</dbReference>
<dbReference type="Pfam" id="PF13426">
    <property type="entry name" value="PAS_9"/>
    <property type="match status" value="1"/>
</dbReference>
<dbReference type="RefSeq" id="WP_066061380.1">
    <property type="nucleotide sequence ID" value="NZ_CP013015.1"/>
</dbReference>
<keyword evidence="4" id="KW-0418">Kinase</keyword>
<dbReference type="InterPro" id="IPR035965">
    <property type="entry name" value="PAS-like_dom_sf"/>
</dbReference>
<accession>A0A7U4QJT4</accession>
<organism evidence="10 11">
    <name type="scientific">Desulfofervidus auxilii</name>
    <dbReference type="NCBI Taxonomy" id="1621989"/>
    <lineage>
        <taxon>Bacteria</taxon>
        <taxon>Pseudomonadati</taxon>
        <taxon>Thermodesulfobacteriota</taxon>
        <taxon>Candidatus Desulfofervidia</taxon>
        <taxon>Candidatus Desulfofervidales</taxon>
        <taxon>Candidatus Desulfofervidaceae</taxon>
        <taxon>Candidatus Desulfofervidus</taxon>
    </lineage>
</organism>
<dbReference type="KEGG" id="daw:HS1_000842"/>
<evidence type="ECO:0000256" key="2">
    <source>
        <dbReference type="ARBA" id="ARBA00022679"/>
    </source>
</evidence>
<evidence type="ECO:0000313" key="10">
    <source>
        <dbReference type="EMBL" id="AMM40646.1"/>
    </source>
</evidence>
<dbReference type="InterPro" id="IPR036890">
    <property type="entry name" value="HATPase_C_sf"/>
</dbReference>
<name>A0A7U4QJT4_DESA2</name>
<proteinExistence type="predicted"/>
<reference evidence="10 11" key="1">
    <citation type="submission" date="2015-10" db="EMBL/GenBank/DDBJ databases">
        <title>Candidatus Desulfofervidus auxilii, a hydrogenotrophic sulfate-reducing bacterium involved in the thermophilic anaerobic oxidation of methane.</title>
        <authorList>
            <person name="Krukenberg V."/>
            <person name="Richter M."/>
            <person name="Wegener G."/>
        </authorList>
    </citation>
    <scope>NUCLEOTIDE SEQUENCE [LARGE SCALE GENOMIC DNA]</scope>
    <source>
        <strain evidence="10 11">HS1</strain>
    </source>
</reference>
<dbReference type="Pfam" id="PF07568">
    <property type="entry name" value="HisKA_2"/>
    <property type="match status" value="1"/>
</dbReference>
<dbReference type="SUPFAM" id="SSF55785">
    <property type="entry name" value="PYP-like sensor domain (PAS domain)"/>
    <property type="match status" value="2"/>
</dbReference>
<keyword evidence="5" id="KW-0067">ATP-binding</keyword>
<dbReference type="InterPro" id="IPR013767">
    <property type="entry name" value="PAS_fold"/>
</dbReference>
<dbReference type="PROSITE" id="PS50113">
    <property type="entry name" value="PAC"/>
    <property type="match status" value="2"/>
</dbReference>
<protein>
    <submittedName>
        <fullName evidence="10">PAS domain S-box protein</fullName>
    </submittedName>
</protein>
<dbReference type="SMART" id="SM00387">
    <property type="entry name" value="HATPase_c"/>
    <property type="match status" value="1"/>
</dbReference>
<evidence type="ECO:0000259" key="8">
    <source>
        <dbReference type="PROSITE" id="PS50112"/>
    </source>
</evidence>
<keyword evidence="11" id="KW-1185">Reference proteome</keyword>